<evidence type="ECO:0000313" key="4">
    <source>
        <dbReference type="Proteomes" id="UP001165986"/>
    </source>
</evidence>
<accession>A0AA40T2J1</accession>
<sequence length="380" mass="41525">MEADNRPRKTDRTETADIHNLLTTRVLQKFQTTSKDFNQMVDLASSPTIGTLAPSLTPASWDCGNGYCKLHFSEGEILIPSYFKQVIETDSNDYESLGNGAVVEYLQGERSDLSGSKWLIGETAEIYCKQSFGRIVDDFKNKITYGLQMLLGAIALTPRQQSYNLFLVASLHDSQAFAHDLKKALQGKHVVKFDGKDIVNVDITCQITEEGVGALLVSRAPGQQKVALIDLGHGTTITSIFEGNKLLQNSRKIDTVGVHHLCEAIANNLQTRRHLGKPANPHLIREGMSKNFVYGTTSWEFSSIYSSELKGWLASCLVPAWKHLQSRADDLDAIYLVGGGAMLPSVSAIASRQGIAQISNSQTANAIGLLKLAVASLKKA</sequence>
<dbReference type="EMBL" id="VJXY01000046">
    <property type="protein sequence ID" value="MBD6619743.1"/>
    <property type="molecule type" value="Genomic_DNA"/>
</dbReference>
<feature type="domain" description="Actin-like protein N-terminal" evidence="1">
    <location>
        <begin position="62"/>
        <end position="213"/>
    </location>
</feature>
<name>A0AA40T2J1_9NOST</name>
<evidence type="ECO:0000313" key="3">
    <source>
        <dbReference type="EMBL" id="MBD6619743.1"/>
    </source>
</evidence>
<dbReference type="AlphaFoldDB" id="A0AA40T2J1"/>
<evidence type="ECO:0000259" key="2">
    <source>
        <dbReference type="Pfam" id="PF21522"/>
    </source>
</evidence>
<feature type="domain" description="Actin homologue MreB-like C-terminal" evidence="2">
    <location>
        <begin position="228"/>
        <end position="343"/>
    </location>
</feature>
<gene>
    <name evidence="3" type="ORF">FNW02_28990</name>
</gene>
<dbReference type="InterPro" id="IPR049067">
    <property type="entry name" value="MreB-like_C"/>
</dbReference>
<dbReference type="Pfam" id="PF17989">
    <property type="entry name" value="ALP_N"/>
    <property type="match status" value="1"/>
</dbReference>
<organism evidence="3 4">
    <name type="scientific">Komarekiella delphini-convector SJRDD-AB1</name>
    <dbReference type="NCBI Taxonomy" id="2593771"/>
    <lineage>
        <taxon>Bacteria</taxon>
        <taxon>Bacillati</taxon>
        <taxon>Cyanobacteriota</taxon>
        <taxon>Cyanophyceae</taxon>
        <taxon>Nostocales</taxon>
        <taxon>Nostocaceae</taxon>
        <taxon>Komarekiella</taxon>
        <taxon>Komarekiella delphini-convector</taxon>
    </lineage>
</organism>
<keyword evidence="4" id="KW-1185">Reference proteome</keyword>
<dbReference type="RefSeq" id="WP_191760935.1">
    <property type="nucleotide sequence ID" value="NZ_VJXY01000046.1"/>
</dbReference>
<dbReference type="Proteomes" id="UP001165986">
    <property type="component" value="Unassembled WGS sequence"/>
</dbReference>
<dbReference type="InterPro" id="IPR043129">
    <property type="entry name" value="ATPase_NBD"/>
</dbReference>
<dbReference type="SUPFAM" id="SSF53067">
    <property type="entry name" value="Actin-like ATPase domain"/>
    <property type="match status" value="1"/>
</dbReference>
<dbReference type="Pfam" id="PF21522">
    <property type="entry name" value="MreB-like_C"/>
    <property type="match status" value="1"/>
</dbReference>
<evidence type="ECO:0000259" key="1">
    <source>
        <dbReference type="Pfam" id="PF17989"/>
    </source>
</evidence>
<dbReference type="CDD" id="cd10227">
    <property type="entry name" value="ASKHA_NBD_ParM-like"/>
    <property type="match status" value="1"/>
</dbReference>
<protein>
    <submittedName>
        <fullName evidence="3">ParM/StbA family protein</fullName>
    </submittedName>
</protein>
<dbReference type="InterPro" id="IPR040607">
    <property type="entry name" value="ALP_N"/>
</dbReference>
<reference evidence="3" key="1">
    <citation type="submission" date="2019-07" db="EMBL/GenBank/DDBJ databases">
        <title>Toxilogical consequences of a new and cryptic species of cyanobacteria (Komarekiella delphini-convector) recovered from the epidermis of a bottlenose dolphin and 1500 ft. in the air.</title>
        <authorList>
            <person name="Brown A.O."/>
            <person name="Dvorak P."/>
            <person name="Villanueva C.D."/>
            <person name="Foss A.J."/>
            <person name="Garvey A.D."/>
            <person name="Gibson Q.A."/>
            <person name="Johansen J.R."/>
            <person name="Casamatta D.A."/>
        </authorList>
    </citation>
    <scope>NUCLEOTIDE SEQUENCE</scope>
    <source>
        <strain evidence="3">SJRDD-AB1</strain>
    </source>
</reference>
<proteinExistence type="predicted"/>
<comment type="caution">
    <text evidence="3">The sequence shown here is derived from an EMBL/GenBank/DDBJ whole genome shotgun (WGS) entry which is preliminary data.</text>
</comment>
<dbReference type="Gene3D" id="3.30.420.40">
    <property type="match status" value="2"/>
</dbReference>